<reference evidence="2" key="1">
    <citation type="journal article" date="2019" name="Int. J. Syst. Evol. Microbiol.">
        <title>The Global Catalogue of Microorganisms (GCM) 10K type strain sequencing project: providing services to taxonomists for standard genome sequencing and annotation.</title>
        <authorList>
            <consortium name="The Broad Institute Genomics Platform"/>
            <consortium name="The Broad Institute Genome Sequencing Center for Infectious Disease"/>
            <person name="Wu L."/>
            <person name="Ma J."/>
        </authorList>
    </citation>
    <scope>NUCLEOTIDE SEQUENCE [LARGE SCALE GENOMIC DNA]</scope>
    <source>
        <strain evidence="2">CGMCC 1.12989</strain>
    </source>
</reference>
<evidence type="ECO:0000313" key="1">
    <source>
        <dbReference type="EMBL" id="MFC4293597.1"/>
    </source>
</evidence>
<keyword evidence="2" id="KW-1185">Reference proteome</keyword>
<name>A0ABV8RJK3_9SPHN</name>
<gene>
    <name evidence="1" type="ORF">ACFO0A_00845</name>
</gene>
<organism evidence="1 2">
    <name type="scientific">Novosphingobium tardum</name>
    <dbReference type="NCBI Taxonomy" id="1538021"/>
    <lineage>
        <taxon>Bacteria</taxon>
        <taxon>Pseudomonadati</taxon>
        <taxon>Pseudomonadota</taxon>
        <taxon>Alphaproteobacteria</taxon>
        <taxon>Sphingomonadales</taxon>
        <taxon>Sphingomonadaceae</taxon>
        <taxon>Novosphingobium</taxon>
    </lineage>
</organism>
<evidence type="ECO:0000313" key="2">
    <source>
        <dbReference type="Proteomes" id="UP001595828"/>
    </source>
</evidence>
<dbReference type="InterPro" id="IPR021251">
    <property type="entry name" value="DUF2793"/>
</dbReference>
<dbReference type="Pfam" id="PF10983">
    <property type="entry name" value="DUF2793"/>
    <property type="match status" value="1"/>
</dbReference>
<dbReference type="RefSeq" id="WP_379538130.1">
    <property type="nucleotide sequence ID" value="NZ_JBHSDR010000003.1"/>
</dbReference>
<comment type="caution">
    <text evidence="1">The sequence shown here is derived from an EMBL/GenBank/DDBJ whole genome shotgun (WGS) entry which is preliminary data.</text>
</comment>
<dbReference type="EMBL" id="JBHSDR010000003">
    <property type="protein sequence ID" value="MFC4293597.1"/>
    <property type="molecule type" value="Genomic_DNA"/>
</dbReference>
<protein>
    <submittedName>
        <fullName evidence="1">DUF2793 domain-containing protein</fullName>
    </submittedName>
</protein>
<sequence length="119" mass="12481">MVRTDALLHCAIEGAAQTPPSAPSPGQSWRVLGGGQAEFTGHDDTIALWTEGGWRFIEPRPGTRAFNRSSGAFELFDGSWVIPTSPVAPQGGATIDAEARSMLVNLLETLAAAGVFATN</sequence>
<accession>A0ABV8RJK3</accession>
<proteinExistence type="predicted"/>
<dbReference type="Proteomes" id="UP001595828">
    <property type="component" value="Unassembled WGS sequence"/>
</dbReference>